<dbReference type="GO" id="GO:0046983">
    <property type="term" value="F:protein dimerization activity"/>
    <property type="evidence" value="ECO:0007669"/>
    <property type="project" value="InterPro"/>
</dbReference>
<evidence type="ECO:0000256" key="3">
    <source>
        <dbReference type="SAM" id="SignalP"/>
    </source>
</evidence>
<dbReference type="GO" id="GO:1901607">
    <property type="term" value="P:alpha-amino acid biosynthetic process"/>
    <property type="evidence" value="ECO:0007669"/>
    <property type="project" value="UniProtKB-ARBA"/>
</dbReference>
<dbReference type="CDD" id="cd18131">
    <property type="entry name" value="ASADH_C_bac_euk_like"/>
    <property type="match status" value="1"/>
</dbReference>
<dbReference type="NCBIfam" id="NF011456">
    <property type="entry name" value="PRK14874.1"/>
    <property type="match status" value="1"/>
</dbReference>
<keyword evidence="3" id="KW-0732">Signal</keyword>
<dbReference type="GO" id="GO:0051287">
    <property type="term" value="F:NAD binding"/>
    <property type="evidence" value="ECO:0007669"/>
    <property type="project" value="InterPro"/>
</dbReference>
<comment type="similarity">
    <text evidence="1">Belongs to the aspartate-semialdehyde dehydrogenase family.</text>
</comment>
<dbReference type="AlphaFoldDB" id="A0A8J2T017"/>
<dbReference type="SUPFAM" id="SSF55347">
    <property type="entry name" value="Glyceraldehyde-3-phosphate dehydrogenase-like, C-terminal domain"/>
    <property type="match status" value="1"/>
</dbReference>
<dbReference type="Proteomes" id="UP000789595">
    <property type="component" value="Unassembled WGS sequence"/>
</dbReference>
<organism evidence="5 6">
    <name type="scientific">Pelagomonas calceolata</name>
    <dbReference type="NCBI Taxonomy" id="35677"/>
    <lineage>
        <taxon>Eukaryota</taxon>
        <taxon>Sar</taxon>
        <taxon>Stramenopiles</taxon>
        <taxon>Ochrophyta</taxon>
        <taxon>Pelagophyceae</taxon>
        <taxon>Pelagomonadales</taxon>
        <taxon>Pelagomonadaceae</taxon>
        <taxon>Pelagomonas</taxon>
    </lineage>
</organism>
<gene>
    <name evidence="5" type="ORF">PECAL_5P21000</name>
</gene>
<feature type="signal peptide" evidence="3">
    <location>
        <begin position="1"/>
        <end position="17"/>
    </location>
</feature>
<dbReference type="GO" id="GO:0016620">
    <property type="term" value="F:oxidoreductase activity, acting on the aldehyde or oxo group of donors, NAD or NADP as acceptor"/>
    <property type="evidence" value="ECO:0007669"/>
    <property type="project" value="InterPro"/>
</dbReference>
<dbReference type="Pfam" id="PF02774">
    <property type="entry name" value="Semialdhyde_dhC"/>
    <property type="match status" value="1"/>
</dbReference>
<keyword evidence="6" id="KW-1185">Reference proteome</keyword>
<feature type="active site" description="Proton acceptor" evidence="2">
    <location>
        <position position="310"/>
    </location>
</feature>
<dbReference type="EMBL" id="CAKKNE010000005">
    <property type="protein sequence ID" value="CAH0377562.1"/>
    <property type="molecule type" value="Genomic_DNA"/>
</dbReference>
<dbReference type="OrthoDB" id="1894490at2759"/>
<dbReference type="PANTHER" id="PTHR46278">
    <property type="entry name" value="DEHYDROGENASE, PUTATIVE-RELATED"/>
    <property type="match status" value="1"/>
</dbReference>
<name>A0A8J2T017_9STRA</name>
<dbReference type="Gene3D" id="3.40.50.720">
    <property type="entry name" value="NAD(P)-binding Rossmann-like Domain"/>
    <property type="match status" value="1"/>
</dbReference>
<dbReference type="InterPro" id="IPR000534">
    <property type="entry name" value="Semialdehyde_DH_NAD-bd"/>
</dbReference>
<dbReference type="InterPro" id="IPR012280">
    <property type="entry name" value="Semialdhyde_DH_dimer_dom"/>
</dbReference>
<evidence type="ECO:0000313" key="6">
    <source>
        <dbReference type="Proteomes" id="UP000789595"/>
    </source>
</evidence>
<dbReference type="PANTHER" id="PTHR46278:SF2">
    <property type="entry name" value="ASPARTATE-SEMIALDEHYDE DEHYDROGENASE"/>
    <property type="match status" value="1"/>
</dbReference>
<feature type="active site" description="Acyl-thioester intermediate" evidence="2">
    <location>
        <position position="175"/>
    </location>
</feature>
<evidence type="ECO:0000256" key="1">
    <source>
        <dbReference type="ARBA" id="ARBA00010584"/>
    </source>
</evidence>
<dbReference type="Pfam" id="PF01118">
    <property type="entry name" value="Semialdhyde_dh"/>
    <property type="match status" value="1"/>
</dbReference>
<dbReference type="SUPFAM" id="SSF51735">
    <property type="entry name" value="NAD(P)-binding Rossmann-fold domains"/>
    <property type="match status" value="1"/>
</dbReference>
<sequence length="404" mass="42963">MTSLRRVLLCLALGAQAFVRPAQRLTLGRRSPALRVAATMSLAGSKPLKVAIVGATGAVGAEIIGVLEQRGFPVEGSPTLFGSKGGKSVETKQWGTLTTEAFSVEATKGYDVVFLAASGDFAIKYAREIGKGLSENGVVVDNSSALRYDDDVPLVVPEVNGQLCEGNKVIANPNCTTAIALMALFPLFLAFGLKKVIVSTYQAASGAGAAGMAELKEGIADAVQGDAYLEDDGRFGSKPIANTEFAHPLAFNVIPHIDKFQENGYTKEEMKVTWECRKMLGFPPLPSSSDTGKEPKVSCTAVRIPTLRAHSEAITIETEKPVTVEAARAVLSDFPGLKLSDDVDKNLYPMPITSTGNYDVEVGRIRRNDVFGENGLDFFICGDQLLRGAALNAVLVAEKARSFA</sequence>
<proteinExistence type="inferred from homology"/>
<dbReference type="Gene3D" id="3.30.360.10">
    <property type="entry name" value="Dihydrodipicolinate Reductase, domain 2"/>
    <property type="match status" value="1"/>
</dbReference>
<dbReference type="SMART" id="SM00859">
    <property type="entry name" value="Semialdhyde_dh"/>
    <property type="match status" value="1"/>
</dbReference>
<dbReference type="CDD" id="cd02316">
    <property type="entry name" value="VcASADH2_like_N"/>
    <property type="match status" value="1"/>
</dbReference>
<dbReference type="InterPro" id="IPR036291">
    <property type="entry name" value="NAD(P)-bd_dom_sf"/>
</dbReference>
<comment type="caution">
    <text evidence="5">The sequence shown here is derived from an EMBL/GenBank/DDBJ whole genome shotgun (WGS) entry which is preliminary data.</text>
</comment>
<protein>
    <recommendedName>
        <fullName evidence="4">Semialdehyde dehydrogenase NAD-binding domain-containing protein</fullName>
    </recommendedName>
</protein>
<feature type="domain" description="Semialdehyde dehydrogenase NAD-binding" evidence="4">
    <location>
        <begin position="49"/>
        <end position="167"/>
    </location>
</feature>
<accession>A0A8J2T017</accession>
<evidence type="ECO:0000256" key="2">
    <source>
        <dbReference type="PIRSR" id="PIRSR000148-1"/>
    </source>
</evidence>
<feature type="chain" id="PRO_5035179636" description="Semialdehyde dehydrogenase NAD-binding domain-containing protein" evidence="3">
    <location>
        <begin position="18"/>
        <end position="404"/>
    </location>
</feature>
<evidence type="ECO:0000259" key="4">
    <source>
        <dbReference type="SMART" id="SM00859"/>
    </source>
</evidence>
<evidence type="ECO:0000313" key="5">
    <source>
        <dbReference type="EMBL" id="CAH0377562.1"/>
    </source>
</evidence>
<dbReference type="PIRSF" id="PIRSF000148">
    <property type="entry name" value="ASA_dh"/>
    <property type="match status" value="1"/>
</dbReference>
<reference evidence="5" key="1">
    <citation type="submission" date="2021-11" db="EMBL/GenBank/DDBJ databases">
        <authorList>
            <consortium name="Genoscope - CEA"/>
            <person name="William W."/>
        </authorList>
    </citation>
    <scope>NUCLEOTIDE SEQUENCE</scope>
</reference>